<dbReference type="Gene3D" id="2.100.10.30">
    <property type="entry name" value="Jacalin-like lectin domain"/>
    <property type="match status" value="1"/>
</dbReference>
<evidence type="ECO:0000313" key="2">
    <source>
        <dbReference type="Proteomes" id="UP000694402"/>
    </source>
</evidence>
<dbReference type="AlphaFoldDB" id="A0AAZ3SN18"/>
<keyword evidence="2" id="KW-1185">Reference proteome</keyword>
<reference evidence="1" key="3">
    <citation type="submission" date="2025-09" db="UniProtKB">
        <authorList>
            <consortium name="Ensembl"/>
        </authorList>
    </citation>
    <scope>IDENTIFICATION</scope>
</reference>
<dbReference type="InterPro" id="IPR036404">
    <property type="entry name" value="Jacalin-like_lectin_dom_sf"/>
</dbReference>
<dbReference type="SUPFAM" id="SSF51101">
    <property type="entry name" value="Mannose-binding lectins"/>
    <property type="match status" value="1"/>
</dbReference>
<evidence type="ECO:0000313" key="1">
    <source>
        <dbReference type="Ensembl" id="ENSOTSP00005154522.1"/>
    </source>
</evidence>
<reference evidence="2" key="1">
    <citation type="journal article" date="2018" name="PLoS ONE">
        <title>Chinook salmon (Oncorhynchus tshawytscha) genome and transcriptome.</title>
        <authorList>
            <person name="Christensen K.A."/>
            <person name="Leong J.S."/>
            <person name="Sakhrani D."/>
            <person name="Biagi C.A."/>
            <person name="Minkley D.R."/>
            <person name="Withler R.E."/>
            <person name="Rondeau E.B."/>
            <person name="Koop B.F."/>
            <person name="Devlin R.H."/>
        </authorList>
    </citation>
    <scope>NUCLEOTIDE SEQUENCE [LARGE SCALE GENOMIC DNA]</scope>
</reference>
<protein>
    <submittedName>
        <fullName evidence="1">Uncharacterized protein</fullName>
    </submittedName>
</protein>
<dbReference type="GeneTree" id="ENSGT01030000238186"/>
<name>A0AAZ3SN18_ONCTS</name>
<reference evidence="1" key="2">
    <citation type="submission" date="2025-08" db="UniProtKB">
        <authorList>
            <consortium name="Ensembl"/>
        </authorList>
    </citation>
    <scope>IDENTIFICATION</scope>
</reference>
<accession>A0AAZ3SN18</accession>
<organism evidence="1 2">
    <name type="scientific">Oncorhynchus tshawytscha</name>
    <name type="common">Chinook salmon</name>
    <name type="synonym">Salmo tshawytscha</name>
    <dbReference type="NCBI Taxonomy" id="74940"/>
    <lineage>
        <taxon>Eukaryota</taxon>
        <taxon>Metazoa</taxon>
        <taxon>Chordata</taxon>
        <taxon>Craniata</taxon>
        <taxon>Vertebrata</taxon>
        <taxon>Euteleostomi</taxon>
        <taxon>Actinopterygii</taxon>
        <taxon>Neopterygii</taxon>
        <taxon>Teleostei</taxon>
        <taxon>Protacanthopterygii</taxon>
        <taxon>Salmoniformes</taxon>
        <taxon>Salmonidae</taxon>
        <taxon>Salmoninae</taxon>
        <taxon>Oncorhynchus</taxon>
    </lineage>
</organism>
<sequence>MNELHSYSTAVVQGGGTPFAYYGEGQLQLPLLLLTTTTTTTTTTATATPTSAGEAGDGAVAQVSGKYNPGNYIYTLVFTTNRGRSLSAGQPYHVSFNFYPAHMGNELRPLSCRFNGANITSIGAYWVLVYLEKAGNNLWGKIFSKYAHCYF</sequence>
<proteinExistence type="predicted"/>
<dbReference type="Proteomes" id="UP000694402">
    <property type="component" value="Unassembled WGS sequence"/>
</dbReference>
<dbReference type="Ensembl" id="ENSOTST00005139360.1">
    <property type="protein sequence ID" value="ENSOTSP00005154522.1"/>
    <property type="gene ID" value="ENSOTSG00005074623.1"/>
</dbReference>